<evidence type="ECO:0000313" key="2">
    <source>
        <dbReference type="EMBL" id="WEF32538.1"/>
    </source>
</evidence>
<protein>
    <submittedName>
        <fullName evidence="2">Pilus assembly protein PilP</fullName>
    </submittedName>
</protein>
<sequence>MTYASTGLALVLAALLAGCGDSDVQEVRQWMKEVDATTQPAVKPLAEPKTFVPFAYAALEQPDPFNPNKLLTELAKARPGSGEQPDMGRRKEFLEGFPLDTMKMVGTLQKGGVVYGLLQIDRTLYQVRTGQHLGQNFGRITAVSEDAVTIRELVQDAAGDWVERTSKLELQDSKESTQ</sequence>
<dbReference type="PIRSF" id="PIRSF016481">
    <property type="entry name" value="Pilus_assembly_PilP"/>
    <property type="match status" value="1"/>
</dbReference>
<dbReference type="Pfam" id="PF04351">
    <property type="entry name" value="PilP"/>
    <property type="match status" value="1"/>
</dbReference>
<dbReference type="Proteomes" id="UP001216510">
    <property type="component" value="Chromosome"/>
</dbReference>
<accession>A0ABY8BBL2</accession>
<gene>
    <name evidence="2" type="ORF">PX653_24505</name>
</gene>
<dbReference type="InterPro" id="IPR007446">
    <property type="entry name" value="PilP"/>
</dbReference>
<evidence type="ECO:0000313" key="3">
    <source>
        <dbReference type="Proteomes" id="UP001216510"/>
    </source>
</evidence>
<reference evidence="2 3" key="1">
    <citation type="submission" date="2023-02" db="EMBL/GenBank/DDBJ databases">
        <title>Gemone sequence of Telluria chitinolytica ACM 3522T.</title>
        <authorList>
            <person name="Frediansyah A."/>
            <person name="Miess H."/>
            <person name="Gross H."/>
        </authorList>
    </citation>
    <scope>NUCLEOTIDE SEQUENCE [LARGE SCALE GENOMIC DNA]</scope>
    <source>
        <strain evidence="2 3">ACM 3522</strain>
    </source>
</reference>
<dbReference type="Gene3D" id="2.30.30.830">
    <property type="match status" value="1"/>
</dbReference>
<keyword evidence="3" id="KW-1185">Reference proteome</keyword>
<organism evidence="2 3">
    <name type="scientific">Pseudoduganella chitinolytica</name>
    <dbReference type="NCBI Taxonomy" id="34070"/>
    <lineage>
        <taxon>Bacteria</taxon>
        <taxon>Pseudomonadati</taxon>
        <taxon>Pseudomonadota</taxon>
        <taxon>Betaproteobacteria</taxon>
        <taxon>Burkholderiales</taxon>
        <taxon>Oxalobacteraceae</taxon>
        <taxon>Telluria group</taxon>
        <taxon>Pseudoduganella</taxon>
    </lineage>
</organism>
<proteinExistence type="predicted"/>
<feature type="chain" id="PRO_5046998602" evidence="1">
    <location>
        <begin position="20"/>
        <end position="178"/>
    </location>
</feature>
<evidence type="ECO:0000256" key="1">
    <source>
        <dbReference type="SAM" id="SignalP"/>
    </source>
</evidence>
<feature type="signal peptide" evidence="1">
    <location>
        <begin position="1"/>
        <end position="19"/>
    </location>
</feature>
<name>A0ABY8BBL2_9BURK</name>
<dbReference type="EMBL" id="CP119083">
    <property type="protein sequence ID" value="WEF32538.1"/>
    <property type="molecule type" value="Genomic_DNA"/>
</dbReference>
<dbReference type="RefSeq" id="WP_277415259.1">
    <property type="nucleotide sequence ID" value="NZ_CP119083.1"/>
</dbReference>
<keyword evidence="1" id="KW-0732">Signal</keyword>